<keyword evidence="2" id="KW-1185">Reference proteome</keyword>
<evidence type="ECO:0000313" key="2">
    <source>
        <dbReference type="Proteomes" id="UP000001929"/>
    </source>
</evidence>
<organism evidence="1 2">
    <name type="scientific">Rhodospirillum rubrum (strain ATCC 11170 / ATH 1.1.1 / DSM 467 / LMG 4362 / NCIMB 8255 / S1)</name>
    <dbReference type="NCBI Taxonomy" id="269796"/>
    <lineage>
        <taxon>Bacteria</taxon>
        <taxon>Pseudomonadati</taxon>
        <taxon>Pseudomonadota</taxon>
        <taxon>Alphaproteobacteria</taxon>
        <taxon>Rhodospirillales</taxon>
        <taxon>Rhodospirillaceae</taxon>
        <taxon>Rhodospirillum</taxon>
    </lineage>
</organism>
<proteinExistence type="predicted"/>
<protein>
    <submittedName>
        <fullName evidence="1">Uncharacterized protein</fullName>
    </submittedName>
</protein>
<dbReference type="KEGG" id="rru:Rru_A1370"/>
<evidence type="ECO:0000313" key="1">
    <source>
        <dbReference type="EMBL" id="ABC22171.1"/>
    </source>
</evidence>
<gene>
    <name evidence="1" type="ordered locus">Rru_A1370</name>
</gene>
<reference evidence="1 2" key="1">
    <citation type="journal article" date="2011" name="Stand. Genomic Sci.">
        <title>Complete genome sequence of Rhodospirillum rubrum type strain (S1).</title>
        <authorList>
            <person name="Munk A.C."/>
            <person name="Copeland A."/>
            <person name="Lucas S."/>
            <person name="Lapidus A."/>
            <person name="Del Rio T.G."/>
            <person name="Barry K."/>
            <person name="Detter J.C."/>
            <person name="Hammon N."/>
            <person name="Israni S."/>
            <person name="Pitluck S."/>
            <person name="Brettin T."/>
            <person name="Bruce D."/>
            <person name="Han C."/>
            <person name="Tapia R."/>
            <person name="Gilna P."/>
            <person name="Schmutz J."/>
            <person name="Larimer F."/>
            <person name="Land M."/>
            <person name="Kyrpides N.C."/>
            <person name="Mavromatis K."/>
            <person name="Richardson P."/>
            <person name="Rohde M."/>
            <person name="Goker M."/>
            <person name="Klenk H.P."/>
            <person name="Zhang Y."/>
            <person name="Roberts G.P."/>
            <person name="Reslewic S."/>
            <person name="Schwartz D.C."/>
        </authorList>
    </citation>
    <scope>NUCLEOTIDE SEQUENCE [LARGE SCALE GENOMIC DNA]</scope>
    <source>
        <strain evidence="2">ATCC 11170 / ATH 1.1.1 / DSM 467 / LMG 4362 / NCIMB 8255 / S1</strain>
    </source>
</reference>
<dbReference type="HOGENOM" id="CLU_1249836_0_0_5"/>
<dbReference type="PATRIC" id="fig|269796.9.peg.1438"/>
<accession>Q2RUM4</accession>
<dbReference type="Proteomes" id="UP000001929">
    <property type="component" value="Chromosome"/>
</dbReference>
<name>Q2RUM4_RHORT</name>
<dbReference type="STRING" id="269796.Rru_A1370"/>
<dbReference type="EMBL" id="CP000230">
    <property type="protein sequence ID" value="ABC22171.1"/>
    <property type="molecule type" value="Genomic_DNA"/>
</dbReference>
<dbReference type="EnsemblBacteria" id="ABC22171">
    <property type="protein sequence ID" value="ABC22171"/>
    <property type="gene ID" value="Rru_A1370"/>
</dbReference>
<sequence length="221" mass="24108">MWPDLPAILATLGPWLHQRLWIGFLGRRTEFYLPLARTPGASAVLAGLAIRPDTAARRALARHGAEGRLMMIALTVDRDRFSGVTLYLRQPRPLLGPALAFYPALALARDHWSDADTGSAVSLDLTGCLIGEALYHYTAPYWSCDQALIARLGEVLARRDLPIGTAKQQAELIGIATRALTRRMIGLSAAAGGGDVRLKLYQSAAPHVRQYRESALSRRSA</sequence>
<dbReference type="AlphaFoldDB" id="Q2RUM4"/>